<sequence>MITHDFLNRSVEIHSTPQRIISLVPSQTELLADLGFEKQILGITKFCVHPKPLKSTKTFVGGTKQVHFDKIEALQPDIIFCNKEENTKPMVDELQNIAPVHVSDVKTFDDNIRLIREYGKILQAQPQAHQMIADLKAQNISFQSFIKDKPFKKAAYFIWRDPWMAVGGDTFINHILKRNHFENVYANKDRYPTIDIYDLPDLDILLLSSEPYPFKTKHFSEIPVDNSKIKLVNGEYFSWYGSRMLKAFDYFTRECH</sequence>
<proteinExistence type="predicted"/>
<organism evidence="3 4">
    <name type="scientific">Mesohalobacter halotolerans</name>
    <dbReference type="NCBI Taxonomy" id="1883405"/>
    <lineage>
        <taxon>Bacteria</taxon>
        <taxon>Pseudomonadati</taxon>
        <taxon>Bacteroidota</taxon>
        <taxon>Flavobacteriia</taxon>
        <taxon>Flavobacteriales</taxon>
        <taxon>Flavobacteriaceae</taxon>
        <taxon>Mesohalobacter</taxon>
    </lineage>
</organism>
<dbReference type="PANTHER" id="PTHR30535">
    <property type="entry name" value="VITAMIN B12-BINDING PROTEIN"/>
    <property type="match status" value="1"/>
</dbReference>
<dbReference type="InterPro" id="IPR002491">
    <property type="entry name" value="ABC_transptr_periplasmic_BD"/>
</dbReference>
<keyword evidence="1" id="KW-0732">Signal</keyword>
<dbReference type="PROSITE" id="PS50983">
    <property type="entry name" value="FE_B12_PBP"/>
    <property type="match status" value="1"/>
</dbReference>
<keyword evidence="4" id="KW-1185">Reference proteome</keyword>
<dbReference type="Gene3D" id="3.40.50.1980">
    <property type="entry name" value="Nitrogenase molybdenum iron protein domain"/>
    <property type="match status" value="2"/>
</dbReference>
<dbReference type="RefSeq" id="WP_138932350.1">
    <property type="nucleotide sequence ID" value="NZ_SWMU01000003.1"/>
</dbReference>
<dbReference type="PANTHER" id="PTHR30535:SF35">
    <property type="entry name" value="PERIPLASMIC BINDING PROTEIN"/>
    <property type="match status" value="1"/>
</dbReference>
<gene>
    <name evidence="3" type="ORF">FCN74_09510</name>
</gene>
<evidence type="ECO:0000313" key="4">
    <source>
        <dbReference type="Proteomes" id="UP000306552"/>
    </source>
</evidence>
<dbReference type="EMBL" id="SWMU01000003">
    <property type="protein sequence ID" value="TKS56234.1"/>
    <property type="molecule type" value="Genomic_DNA"/>
</dbReference>
<dbReference type="Pfam" id="PF01497">
    <property type="entry name" value="Peripla_BP_2"/>
    <property type="match status" value="1"/>
</dbReference>
<protein>
    <submittedName>
        <fullName evidence="3">Cobalamin-binding protein</fullName>
    </submittedName>
</protein>
<evidence type="ECO:0000256" key="1">
    <source>
        <dbReference type="ARBA" id="ARBA00022729"/>
    </source>
</evidence>
<feature type="domain" description="Fe/B12 periplasmic-binding" evidence="2">
    <location>
        <begin position="19"/>
        <end position="256"/>
    </location>
</feature>
<reference evidence="3 4" key="1">
    <citation type="submission" date="2019-04" db="EMBL/GenBank/DDBJ databases">
        <title>Psychroflexus halotolerans sp. nov., isolated from a marine solar saltern.</title>
        <authorList>
            <person name="Feng X."/>
        </authorList>
    </citation>
    <scope>NUCLEOTIDE SEQUENCE [LARGE SCALE GENOMIC DNA]</scope>
    <source>
        <strain evidence="3 4">WDS2C27</strain>
    </source>
</reference>
<dbReference type="Proteomes" id="UP000306552">
    <property type="component" value="Unassembled WGS sequence"/>
</dbReference>
<dbReference type="SUPFAM" id="SSF53807">
    <property type="entry name" value="Helical backbone' metal receptor"/>
    <property type="match status" value="1"/>
</dbReference>
<evidence type="ECO:0000259" key="2">
    <source>
        <dbReference type="PROSITE" id="PS50983"/>
    </source>
</evidence>
<accession>A0A4U5TS50</accession>
<dbReference type="InterPro" id="IPR054828">
    <property type="entry name" value="Vit_B12_bind_prot"/>
</dbReference>
<dbReference type="InterPro" id="IPR050902">
    <property type="entry name" value="ABC_Transporter_SBP"/>
</dbReference>
<evidence type="ECO:0000313" key="3">
    <source>
        <dbReference type="EMBL" id="TKS56234.1"/>
    </source>
</evidence>
<dbReference type="AlphaFoldDB" id="A0A4U5TS50"/>
<name>A0A4U5TS50_9FLAO</name>
<dbReference type="OrthoDB" id="9816357at2"/>
<dbReference type="NCBIfam" id="NF038402">
    <property type="entry name" value="TroA_like"/>
    <property type="match status" value="1"/>
</dbReference>
<comment type="caution">
    <text evidence="3">The sequence shown here is derived from an EMBL/GenBank/DDBJ whole genome shotgun (WGS) entry which is preliminary data.</text>
</comment>